<comment type="similarity">
    <text evidence="3">Belongs to the DegT/DnrJ/EryC1 family.</text>
</comment>
<keyword evidence="4" id="KW-0808">Transferase</keyword>
<dbReference type="Pfam" id="PF01041">
    <property type="entry name" value="DegT_DnrJ_EryC1"/>
    <property type="match status" value="1"/>
</dbReference>
<protein>
    <submittedName>
        <fullName evidence="4">LegC family aminotransferase</fullName>
    </submittedName>
</protein>
<dbReference type="Gene3D" id="3.40.640.10">
    <property type="entry name" value="Type I PLP-dependent aspartate aminotransferase-like (Major domain)"/>
    <property type="match status" value="1"/>
</dbReference>
<dbReference type="PANTHER" id="PTHR30244:SF30">
    <property type="entry name" value="BLR5990 PROTEIN"/>
    <property type="match status" value="1"/>
</dbReference>
<evidence type="ECO:0000256" key="3">
    <source>
        <dbReference type="RuleBase" id="RU004508"/>
    </source>
</evidence>
<dbReference type="OrthoDB" id="9766188at2"/>
<dbReference type="InterPro" id="IPR015422">
    <property type="entry name" value="PyrdxlP-dep_Trfase_small"/>
</dbReference>
<dbReference type="SUPFAM" id="SSF53383">
    <property type="entry name" value="PLP-dependent transferases"/>
    <property type="match status" value="1"/>
</dbReference>
<organism evidence="4 5">
    <name type="scientific">Helicobacter equorum</name>
    <dbReference type="NCBI Taxonomy" id="361872"/>
    <lineage>
        <taxon>Bacteria</taxon>
        <taxon>Pseudomonadati</taxon>
        <taxon>Campylobacterota</taxon>
        <taxon>Epsilonproteobacteria</taxon>
        <taxon>Campylobacterales</taxon>
        <taxon>Helicobacteraceae</taxon>
        <taxon>Helicobacter</taxon>
    </lineage>
</organism>
<dbReference type="GO" id="GO:0030170">
    <property type="term" value="F:pyridoxal phosphate binding"/>
    <property type="evidence" value="ECO:0007669"/>
    <property type="project" value="TreeGrafter"/>
</dbReference>
<keyword evidence="5" id="KW-1185">Reference proteome</keyword>
<dbReference type="EMBL" id="NXLT01000004">
    <property type="protein sequence ID" value="RDU66851.1"/>
    <property type="molecule type" value="Genomic_DNA"/>
</dbReference>
<dbReference type="CDD" id="cd00616">
    <property type="entry name" value="AHBA_syn"/>
    <property type="match status" value="1"/>
</dbReference>
<keyword evidence="4" id="KW-0032">Aminotransferase</keyword>
<comment type="caution">
    <text evidence="4">The sequence shown here is derived from an EMBL/GenBank/DDBJ whole genome shotgun (WGS) entry which is preliminary data.</text>
</comment>
<accession>A0A3D8IQF7</accession>
<dbReference type="PIRSF" id="PIRSF000390">
    <property type="entry name" value="PLP_StrS"/>
    <property type="match status" value="1"/>
</dbReference>
<dbReference type="Proteomes" id="UP000256514">
    <property type="component" value="Unassembled WGS sequence"/>
</dbReference>
<sequence length="403" mass="45136">MRSMNDFRTIFAFIRELYNNKEGFIPLHEPRFVGNEKQYLLRCIDSGFVSSVGEFVDLFEKEIAKFCGSKYAIAATNGTSALHVALHALNVDAQCEVITQSLSFIATSNAIAYTGATPVYIDVDLDTMGLSPHALKTFLESYGIKKGNITYNKQSGKIIKACVPMHTFGHPARIQEIKAICDEWGILLIEDSAESLGSYICHTDSQKSKDSQIHTGTFGICGILSFNGNKTITCGGGGIILTQDETLAKKLKHLTTTAKIPHPYEYEHDMLGFNYRLPNINAALALAQIEQLPTFLQDKQKVAHAYQNFFSNHSHITFINARTNTLPNFWLNAILLDSKQLRDDFLEQSNAQGIMTRPIWKLSNESNMYRHCQSDELKNAIFLRDRIVNIPSSARIHSLKKSS</sequence>
<dbReference type="InterPro" id="IPR000653">
    <property type="entry name" value="DegT/StrS_aminotransferase"/>
</dbReference>
<dbReference type="PANTHER" id="PTHR30244">
    <property type="entry name" value="TRANSAMINASE"/>
    <property type="match status" value="1"/>
</dbReference>
<dbReference type="NCBIfam" id="TIGR04181">
    <property type="entry name" value="NHT_00031"/>
    <property type="match status" value="1"/>
</dbReference>
<reference evidence="4 5" key="1">
    <citation type="submission" date="2018-04" db="EMBL/GenBank/DDBJ databases">
        <title>Novel Campyloabacter and Helicobacter Species and Strains.</title>
        <authorList>
            <person name="Mannion A.J."/>
            <person name="Shen Z."/>
            <person name="Fox J.G."/>
        </authorList>
    </citation>
    <scope>NUCLEOTIDE SEQUENCE [LARGE SCALE GENOMIC DNA]</scope>
    <source>
        <strain evidence="4 5">MIT 12-6600</strain>
    </source>
</reference>
<keyword evidence="2 3" id="KW-0663">Pyridoxal phosphate</keyword>
<evidence type="ECO:0000256" key="1">
    <source>
        <dbReference type="PIRSR" id="PIRSR000390-1"/>
    </source>
</evidence>
<feature type="active site" description="Proton acceptor" evidence="1">
    <location>
        <position position="230"/>
    </location>
</feature>
<dbReference type="GO" id="GO:0000271">
    <property type="term" value="P:polysaccharide biosynthetic process"/>
    <property type="evidence" value="ECO:0007669"/>
    <property type="project" value="TreeGrafter"/>
</dbReference>
<gene>
    <name evidence="4" type="ORF">CQA54_05670</name>
</gene>
<dbReference type="AlphaFoldDB" id="A0A3D8IQF7"/>
<dbReference type="GO" id="GO:0008483">
    <property type="term" value="F:transaminase activity"/>
    <property type="evidence" value="ECO:0007669"/>
    <property type="project" value="UniProtKB-KW"/>
</dbReference>
<evidence type="ECO:0000313" key="5">
    <source>
        <dbReference type="Proteomes" id="UP000256514"/>
    </source>
</evidence>
<dbReference type="InterPro" id="IPR026385">
    <property type="entry name" value="LegC-like"/>
</dbReference>
<evidence type="ECO:0000256" key="2">
    <source>
        <dbReference type="PIRSR" id="PIRSR000390-2"/>
    </source>
</evidence>
<dbReference type="InterPro" id="IPR015424">
    <property type="entry name" value="PyrdxlP-dep_Trfase"/>
</dbReference>
<feature type="modified residue" description="N6-(pyridoxal phosphate)lysine" evidence="2">
    <location>
        <position position="230"/>
    </location>
</feature>
<dbReference type="InterPro" id="IPR015421">
    <property type="entry name" value="PyrdxlP-dep_Trfase_major"/>
</dbReference>
<name>A0A3D8IQF7_9HELI</name>
<dbReference type="Gene3D" id="3.90.1150.10">
    <property type="entry name" value="Aspartate Aminotransferase, domain 1"/>
    <property type="match status" value="1"/>
</dbReference>
<proteinExistence type="inferred from homology"/>
<evidence type="ECO:0000313" key="4">
    <source>
        <dbReference type="EMBL" id="RDU66851.1"/>
    </source>
</evidence>